<dbReference type="PANTHER" id="PTHR43667:SF2">
    <property type="entry name" value="FATTY ACID C-METHYL TRANSFERASE"/>
    <property type="match status" value="1"/>
</dbReference>
<protein>
    <submittedName>
        <fullName evidence="6">Cyclopropane-fatty-acyl-phospholipid synthase family protein</fullName>
        <ecNumber evidence="6">2.1.1.-</ecNumber>
    </submittedName>
</protein>
<dbReference type="InterPro" id="IPR029063">
    <property type="entry name" value="SAM-dependent_MTases_sf"/>
</dbReference>
<sequence length="401" mass="45837">MTTKEQPNNKFPFAFRQVLRFAKRIHFGQLIFVLPDGEKLHFSGEEETDSVGIIQVNDYRFARRVLVGGDIGFYESYADGDWSTPNLADCLYIFARNADHIQGAFNGSPLLDLVNNLRHAWNKNTKSGSRRNIMAHYDLGNSFYQEWLDPTMTYSSALFPSPDADLNAAQLNKYENLARSIDLNDSDHVLEIGSGWGGFAEYAAKNYGARITGLTVSPAQYDFAKRRIFEAGLTEKVDFKLQDYRDSRDTFDKIASIEMFEAVGKEYWETYFEKVRNALKPGGIAGLQIITIADRFFDQYSKSTDFIQRYVFPGGALPSESILQKLISQSDLTLRKANPFGLDYARTLNEWHKQFLKKWDNIQSLGFDDRFKSLWQFYLAYCEAGFKAGTTNVSQFTLARN</sequence>
<dbReference type="RefSeq" id="WP_369314163.1">
    <property type="nucleotide sequence ID" value="NZ_JBEHZE010000001.1"/>
</dbReference>
<dbReference type="Pfam" id="PF02353">
    <property type="entry name" value="CMAS"/>
    <property type="match status" value="1"/>
</dbReference>
<dbReference type="Gene3D" id="3.40.50.150">
    <property type="entry name" value="Vaccinia Virus protein VP39"/>
    <property type="match status" value="1"/>
</dbReference>
<dbReference type="GO" id="GO:0008168">
    <property type="term" value="F:methyltransferase activity"/>
    <property type="evidence" value="ECO:0007669"/>
    <property type="project" value="UniProtKB-KW"/>
</dbReference>
<comment type="similarity">
    <text evidence="1">Belongs to the CFA/CMAS family.</text>
</comment>
<evidence type="ECO:0000313" key="7">
    <source>
        <dbReference type="Proteomes" id="UP001560685"/>
    </source>
</evidence>
<dbReference type="PANTHER" id="PTHR43667">
    <property type="entry name" value="CYCLOPROPANE-FATTY-ACYL-PHOSPHOLIPID SYNTHASE"/>
    <property type="match status" value="1"/>
</dbReference>
<dbReference type="CDD" id="cd02440">
    <property type="entry name" value="AdoMet_MTases"/>
    <property type="match status" value="1"/>
</dbReference>
<evidence type="ECO:0000256" key="5">
    <source>
        <dbReference type="ARBA" id="ARBA00023098"/>
    </source>
</evidence>
<keyword evidence="3 6" id="KW-0808">Transferase</keyword>
<dbReference type="EC" id="2.1.1.-" evidence="6"/>
<evidence type="ECO:0000256" key="2">
    <source>
        <dbReference type="ARBA" id="ARBA00022603"/>
    </source>
</evidence>
<dbReference type="EMBL" id="JBEHZE010000001">
    <property type="protein sequence ID" value="MEX6634173.1"/>
    <property type="molecule type" value="Genomic_DNA"/>
</dbReference>
<evidence type="ECO:0000313" key="6">
    <source>
        <dbReference type="EMBL" id="MEX6634173.1"/>
    </source>
</evidence>
<reference evidence="6 7" key="1">
    <citation type="submission" date="2024-05" db="EMBL/GenBank/DDBJ databases">
        <title>Three bacterial strains, DH-69, EH-24, and ECK-19 isolated from coastal sediments.</title>
        <authorList>
            <person name="Ye Y.-Q."/>
            <person name="Du Z.-J."/>
        </authorList>
    </citation>
    <scope>NUCLEOTIDE SEQUENCE [LARGE SCALE GENOMIC DNA]</scope>
    <source>
        <strain evidence="6 7">ECK-19</strain>
    </source>
</reference>
<dbReference type="InterPro" id="IPR050723">
    <property type="entry name" value="CFA/CMAS"/>
</dbReference>
<organism evidence="6 7">
    <name type="scientific">Hyphococcus lacteus</name>
    <dbReference type="NCBI Taxonomy" id="3143536"/>
    <lineage>
        <taxon>Bacteria</taxon>
        <taxon>Pseudomonadati</taxon>
        <taxon>Pseudomonadota</taxon>
        <taxon>Alphaproteobacteria</taxon>
        <taxon>Parvularculales</taxon>
        <taxon>Parvularculaceae</taxon>
        <taxon>Hyphococcus</taxon>
    </lineage>
</organism>
<evidence type="ECO:0000256" key="1">
    <source>
        <dbReference type="ARBA" id="ARBA00010815"/>
    </source>
</evidence>
<keyword evidence="7" id="KW-1185">Reference proteome</keyword>
<keyword evidence="4" id="KW-0949">S-adenosyl-L-methionine</keyword>
<name>A0ABV3Z6J2_9PROT</name>
<keyword evidence="2 6" id="KW-0489">Methyltransferase</keyword>
<dbReference type="GO" id="GO:0032259">
    <property type="term" value="P:methylation"/>
    <property type="evidence" value="ECO:0007669"/>
    <property type="project" value="UniProtKB-KW"/>
</dbReference>
<dbReference type="SUPFAM" id="SSF53335">
    <property type="entry name" value="S-adenosyl-L-methionine-dependent methyltransferases"/>
    <property type="match status" value="1"/>
</dbReference>
<keyword evidence="5" id="KW-0443">Lipid metabolism</keyword>
<evidence type="ECO:0000256" key="3">
    <source>
        <dbReference type="ARBA" id="ARBA00022679"/>
    </source>
</evidence>
<accession>A0ABV3Z6J2</accession>
<dbReference type="InterPro" id="IPR003333">
    <property type="entry name" value="CMAS"/>
</dbReference>
<gene>
    <name evidence="6" type="ORF">ABFZ84_11520</name>
</gene>
<dbReference type="Proteomes" id="UP001560685">
    <property type="component" value="Unassembled WGS sequence"/>
</dbReference>
<evidence type="ECO:0000256" key="4">
    <source>
        <dbReference type="ARBA" id="ARBA00022691"/>
    </source>
</evidence>
<proteinExistence type="inferred from homology"/>
<comment type="caution">
    <text evidence="6">The sequence shown here is derived from an EMBL/GenBank/DDBJ whole genome shotgun (WGS) entry which is preliminary data.</text>
</comment>
<dbReference type="PIRSF" id="PIRSF003085">
    <property type="entry name" value="CMAS"/>
    <property type="match status" value="1"/>
</dbReference>